<accession>A0A2X1YHR4</accession>
<dbReference type="InterPro" id="IPR003797">
    <property type="entry name" value="DegV"/>
</dbReference>
<dbReference type="PROSITE" id="PS51482">
    <property type="entry name" value="DEGV"/>
    <property type="match status" value="1"/>
</dbReference>
<dbReference type="GO" id="GO:0008289">
    <property type="term" value="F:lipid binding"/>
    <property type="evidence" value="ECO:0007669"/>
    <property type="project" value="UniProtKB-KW"/>
</dbReference>
<dbReference type="InterPro" id="IPR043168">
    <property type="entry name" value="DegV_C"/>
</dbReference>
<gene>
    <name evidence="2" type="ORF">NCTC13076_00958</name>
</gene>
<dbReference type="RefSeq" id="WP_112889715.1">
    <property type="nucleotide sequence ID" value="NZ_CP068103.1"/>
</dbReference>
<dbReference type="GeneID" id="83862461"/>
<dbReference type="NCBIfam" id="TIGR00762">
    <property type="entry name" value="DegV"/>
    <property type="match status" value="1"/>
</dbReference>
<name>A0A2X1YHR4_9FIRM</name>
<dbReference type="Proteomes" id="UP000250070">
    <property type="component" value="Unassembled WGS sequence"/>
</dbReference>
<dbReference type="AlphaFoldDB" id="A0A2X1YHR4"/>
<dbReference type="Gene3D" id="3.30.1180.10">
    <property type="match status" value="1"/>
</dbReference>
<dbReference type="PANTHER" id="PTHR33434:SF2">
    <property type="entry name" value="FATTY ACID-BINDING PROTEIN TM_1468"/>
    <property type="match status" value="1"/>
</dbReference>
<sequence length="282" mass="31232">MAVKIIVGSTCDVEENIKKDLIVVPLHVTFGDEDFLDSVDITKDEFYERLEKKEEFPMTSQPTPVAFMDIYKEVIDNGDEAVVIVLSSKLSGTYQSAKLASEGLEDKIFIVDSLNVSNAEGALVDYATRLVKEGKSAREIKEILDEAKKRLRLVVLVDTLEYLEKGGRISKTSALLGNLFSVKVLLSMKDGAITSVGKAKGIKNANNLFISEIEKTGSIDFDMPIKLGYTGRDSNKIEKYLRETKSLWEDKISSPEFIQIVSVVGTHTGPGALFLSYFSKEI</sequence>
<dbReference type="SUPFAM" id="SSF82549">
    <property type="entry name" value="DAK1/DegV-like"/>
    <property type="match status" value="1"/>
</dbReference>
<dbReference type="PANTHER" id="PTHR33434">
    <property type="entry name" value="DEGV DOMAIN-CONTAINING PROTEIN DR_1986-RELATED"/>
    <property type="match status" value="1"/>
</dbReference>
<keyword evidence="1" id="KW-0446">Lipid-binding</keyword>
<dbReference type="Gene3D" id="3.40.50.10170">
    <property type="match status" value="1"/>
</dbReference>
<evidence type="ECO:0000256" key="1">
    <source>
        <dbReference type="ARBA" id="ARBA00023121"/>
    </source>
</evidence>
<reference evidence="2 3" key="1">
    <citation type="submission" date="2018-06" db="EMBL/GenBank/DDBJ databases">
        <authorList>
            <consortium name="Pathogen Informatics"/>
            <person name="Doyle S."/>
        </authorList>
    </citation>
    <scope>NUCLEOTIDE SEQUENCE [LARGE SCALE GENOMIC DNA]</scope>
    <source>
        <strain evidence="2 3">NCTC13076</strain>
    </source>
</reference>
<dbReference type="EMBL" id="UATM01000032">
    <property type="protein sequence ID" value="SPY47061.1"/>
    <property type="molecule type" value="Genomic_DNA"/>
</dbReference>
<dbReference type="OrthoDB" id="9780660at2"/>
<evidence type="ECO:0000313" key="2">
    <source>
        <dbReference type="EMBL" id="SPY47061.1"/>
    </source>
</evidence>
<proteinExistence type="predicted"/>
<organism evidence="2 3">
    <name type="scientific">Peptoniphilus harei</name>
    <dbReference type="NCBI Taxonomy" id="54005"/>
    <lineage>
        <taxon>Bacteria</taxon>
        <taxon>Bacillati</taxon>
        <taxon>Bacillota</taxon>
        <taxon>Tissierellia</taxon>
        <taxon>Tissierellales</taxon>
        <taxon>Peptoniphilaceae</taxon>
        <taxon>Peptoniphilus</taxon>
    </lineage>
</organism>
<dbReference type="STRING" id="54005.HMPREF3229_01517"/>
<evidence type="ECO:0000313" key="3">
    <source>
        <dbReference type="Proteomes" id="UP000250070"/>
    </source>
</evidence>
<dbReference type="InterPro" id="IPR050270">
    <property type="entry name" value="DegV_domain_contain"/>
</dbReference>
<protein>
    <submittedName>
        <fullName evidence="2">DegV domain-containing protein SAV1425</fullName>
    </submittedName>
</protein>
<dbReference type="Pfam" id="PF02645">
    <property type="entry name" value="DegV"/>
    <property type="match status" value="1"/>
</dbReference>